<evidence type="ECO:0000256" key="5">
    <source>
        <dbReference type="PIRSR" id="PIRSR617867-1"/>
    </source>
</evidence>
<dbReference type="EC" id="3.1.3.48" evidence="2"/>
<feature type="active site" description="Proton donor" evidence="5">
    <location>
        <position position="205"/>
    </location>
</feature>
<evidence type="ECO:0000313" key="8">
    <source>
        <dbReference type="Proteomes" id="UP000004705"/>
    </source>
</evidence>
<dbReference type="AlphaFoldDB" id="H8G7N3"/>
<dbReference type="Pfam" id="PF01451">
    <property type="entry name" value="LMWPc"/>
    <property type="match status" value="1"/>
</dbReference>
<feature type="active site" description="Nucleophile" evidence="5">
    <location>
        <position position="91"/>
    </location>
</feature>
<dbReference type="PANTHER" id="PTHR11717">
    <property type="entry name" value="LOW MOLECULAR WEIGHT PROTEIN TYROSINE PHOSPHATASE"/>
    <property type="match status" value="1"/>
</dbReference>
<proteinExistence type="inferred from homology"/>
<dbReference type="PRINTS" id="PR00719">
    <property type="entry name" value="LMWPTPASE"/>
</dbReference>
<dbReference type="PANTHER" id="PTHR11717:SF7">
    <property type="entry name" value="LOW MOLECULAR WEIGHT PHOSPHOTYROSINE PROTEIN PHOSPHATASE"/>
    <property type="match status" value="1"/>
</dbReference>
<comment type="similarity">
    <text evidence="1">Belongs to the low molecular weight phosphotyrosine protein phosphatase family.</text>
</comment>
<feature type="active site" evidence="5">
    <location>
        <position position="97"/>
    </location>
</feature>
<dbReference type="InterPro" id="IPR023485">
    <property type="entry name" value="Ptyr_pPase"/>
</dbReference>
<feature type="domain" description="Phosphotyrosine protein phosphatase I" evidence="6">
    <location>
        <begin position="85"/>
        <end position="231"/>
    </location>
</feature>
<evidence type="ECO:0000313" key="7">
    <source>
        <dbReference type="EMBL" id="EHY90396.1"/>
    </source>
</evidence>
<name>H8G7N3_9PSEU</name>
<organism evidence="7 8">
    <name type="scientific">Saccharomonospora azurea NA-128</name>
    <dbReference type="NCBI Taxonomy" id="882081"/>
    <lineage>
        <taxon>Bacteria</taxon>
        <taxon>Bacillati</taxon>
        <taxon>Actinomycetota</taxon>
        <taxon>Actinomycetes</taxon>
        <taxon>Pseudonocardiales</taxon>
        <taxon>Pseudonocardiaceae</taxon>
        <taxon>Saccharomonospora</taxon>
    </lineage>
</organism>
<dbReference type="Gene3D" id="3.40.50.2300">
    <property type="match status" value="1"/>
</dbReference>
<evidence type="ECO:0000259" key="6">
    <source>
        <dbReference type="SMART" id="SM00226"/>
    </source>
</evidence>
<protein>
    <recommendedName>
        <fullName evidence="2">protein-tyrosine-phosphatase</fullName>
        <ecNumber evidence="2">3.1.3.48</ecNumber>
    </recommendedName>
</protein>
<dbReference type="InterPro" id="IPR050438">
    <property type="entry name" value="LMW_PTPase"/>
</dbReference>
<dbReference type="SUPFAM" id="SSF52788">
    <property type="entry name" value="Phosphotyrosine protein phosphatases I"/>
    <property type="match status" value="1"/>
</dbReference>
<evidence type="ECO:0000256" key="4">
    <source>
        <dbReference type="ARBA" id="ARBA00022912"/>
    </source>
</evidence>
<dbReference type="GO" id="GO:0004725">
    <property type="term" value="F:protein tyrosine phosphatase activity"/>
    <property type="evidence" value="ECO:0007669"/>
    <property type="project" value="UniProtKB-EC"/>
</dbReference>
<sequence>MCLAFFDTKSALGATQFPNADETGSLVEPPDTCHRTHSVRPRHFPEQYHSQPFDPPKGAIATGETLELMADDSTRARVDATHDTTSIVFVCSGNICRSPMAEIVFRRRLAEHGLGDAVTVRSAGTGGWHVGEPADPRARETLAAHGYPVEHTARQVGHEHLDADLLVAADKSHLRDLRVLVDDPDRVRLLRSFDPTAPADAEVPDPYYGGDEGFVEVLGMIERAVDGLLDWVRQR</sequence>
<dbReference type="CDD" id="cd16343">
    <property type="entry name" value="LMWPTP"/>
    <property type="match status" value="1"/>
</dbReference>
<dbReference type="Proteomes" id="UP000004705">
    <property type="component" value="Chromosome"/>
</dbReference>
<accession>H8G7N3</accession>
<keyword evidence="4" id="KW-0904">Protein phosphatase</keyword>
<evidence type="ECO:0000256" key="3">
    <source>
        <dbReference type="ARBA" id="ARBA00022801"/>
    </source>
</evidence>
<keyword evidence="3" id="KW-0378">Hydrolase</keyword>
<evidence type="ECO:0000256" key="1">
    <source>
        <dbReference type="ARBA" id="ARBA00011063"/>
    </source>
</evidence>
<dbReference type="HOGENOM" id="CLU_071415_2_1_11"/>
<reference evidence="7 8" key="1">
    <citation type="journal article" date="2012" name="Stand. Genomic Sci.">
        <title>Genome sequence of the soil bacterium Saccharomonospora azurea type strain (NA-128(T)).</title>
        <authorList>
            <person name="Klenk H.P."/>
            <person name="Held B."/>
            <person name="Lucas S."/>
            <person name="Lapidus A."/>
            <person name="Copeland A."/>
            <person name="Hammon N."/>
            <person name="Pitluck S."/>
            <person name="Goodwin L.A."/>
            <person name="Han C."/>
            <person name="Tapia R."/>
            <person name="Brambilla E.M."/>
            <person name="Potter G."/>
            <person name="Land M."/>
            <person name="Ivanova N."/>
            <person name="Rohde M."/>
            <person name="Goker M."/>
            <person name="Detter J.C."/>
            <person name="Kyrpides N.C."/>
            <person name="Woyke T."/>
        </authorList>
    </citation>
    <scope>NUCLEOTIDE SEQUENCE [LARGE SCALE GENOMIC DNA]</scope>
    <source>
        <strain evidence="7 8">NA-128</strain>
    </source>
</reference>
<dbReference type="SMART" id="SM00226">
    <property type="entry name" value="LMWPc"/>
    <property type="match status" value="1"/>
</dbReference>
<dbReference type="InterPro" id="IPR017867">
    <property type="entry name" value="Tyr_phospatase_low_mol_wt"/>
</dbReference>
<keyword evidence="8" id="KW-1185">Reference proteome</keyword>
<evidence type="ECO:0000256" key="2">
    <source>
        <dbReference type="ARBA" id="ARBA00013064"/>
    </source>
</evidence>
<gene>
    <name evidence="7" type="ORF">SacazDRAFT_03523</name>
</gene>
<dbReference type="InterPro" id="IPR036196">
    <property type="entry name" value="Ptyr_pPase_sf"/>
</dbReference>
<dbReference type="EMBL" id="CM001466">
    <property type="protein sequence ID" value="EHY90396.1"/>
    <property type="molecule type" value="Genomic_DNA"/>
</dbReference>